<feature type="region of interest" description="Disordered" evidence="21">
    <location>
        <begin position="1"/>
        <end position="32"/>
    </location>
</feature>
<dbReference type="NCBIfam" id="TIGR02777">
    <property type="entry name" value="LigD_PE_dom"/>
    <property type="match status" value="1"/>
</dbReference>
<keyword evidence="5" id="KW-0548">Nucleotidyltransferase</keyword>
<proteinExistence type="predicted"/>
<dbReference type="PANTHER" id="PTHR42705:SF2">
    <property type="entry name" value="BIFUNCTIONAL NON-HOMOLOGOUS END JOINING PROTEIN LIGD"/>
    <property type="match status" value="1"/>
</dbReference>
<keyword evidence="6" id="KW-0540">Nuclease</keyword>
<evidence type="ECO:0000256" key="15">
    <source>
        <dbReference type="ARBA" id="ARBA00023172"/>
    </source>
</evidence>
<dbReference type="PANTHER" id="PTHR42705">
    <property type="entry name" value="BIFUNCTIONAL NON-HOMOLOGOUS END JOINING PROTEIN LIGD"/>
    <property type="match status" value="1"/>
</dbReference>
<keyword evidence="18" id="KW-0511">Multifunctional enzyme</keyword>
<dbReference type="InterPro" id="IPR014144">
    <property type="entry name" value="LigD_PE_domain"/>
</dbReference>
<keyword evidence="24" id="KW-1185">Reference proteome</keyword>
<keyword evidence="16" id="KW-0234">DNA repair</keyword>
<keyword evidence="13" id="KW-0239">DNA-directed DNA polymerase</keyword>
<dbReference type="GO" id="GO:0006310">
    <property type="term" value="P:DNA recombination"/>
    <property type="evidence" value="ECO:0007669"/>
    <property type="project" value="UniProtKB-KW"/>
</dbReference>
<evidence type="ECO:0000256" key="11">
    <source>
        <dbReference type="ARBA" id="ARBA00022839"/>
    </source>
</evidence>
<evidence type="ECO:0000256" key="18">
    <source>
        <dbReference type="ARBA" id="ARBA00023268"/>
    </source>
</evidence>
<evidence type="ECO:0000256" key="12">
    <source>
        <dbReference type="ARBA" id="ARBA00022840"/>
    </source>
</evidence>
<protein>
    <recommendedName>
        <fullName evidence="2">DNA ligase (ATP)</fullName>
        <ecNumber evidence="2">6.5.1.1</ecNumber>
    </recommendedName>
    <alternativeName>
        <fullName evidence="19">NHEJ DNA polymerase</fullName>
    </alternativeName>
</protein>
<evidence type="ECO:0000256" key="14">
    <source>
        <dbReference type="ARBA" id="ARBA00023125"/>
    </source>
</evidence>
<keyword evidence="17" id="KW-0464">Manganese</keyword>
<evidence type="ECO:0000256" key="5">
    <source>
        <dbReference type="ARBA" id="ARBA00022695"/>
    </source>
</evidence>
<evidence type="ECO:0000256" key="20">
    <source>
        <dbReference type="ARBA" id="ARBA00034003"/>
    </source>
</evidence>
<dbReference type="GO" id="GO:0005524">
    <property type="term" value="F:ATP binding"/>
    <property type="evidence" value="ECO:0007669"/>
    <property type="project" value="UniProtKB-KW"/>
</dbReference>
<dbReference type="Pfam" id="PF13298">
    <property type="entry name" value="LigD_N"/>
    <property type="match status" value="1"/>
</dbReference>
<dbReference type="SUPFAM" id="SSF56091">
    <property type="entry name" value="DNA ligase/mRNA capping enzyme, catalytic domain"/>
    <property type="match status" value="1"/>
</dbReference>
<dbReference type="NCBIfam" id="TIGR02776">
    <property type="entry name" value="NHEJ_ligase_prk"/>
    <property type="match status" value="1"/>
</dbReference>
<dbReference type="InterPro" id="IPR052171">
    <property type="entry name" value="NHEJ_LigD"/>
</dbReference>
<keyword evidence="8" id="KW-0547">Nucleotide-binding</keyword>
<keyword evidence="3 23" id="KW-0436">Ligase</keyword>
<evidence type="ECO:0000256" key="17">
    <source>
        <dbReference type="ARBA" id="ARBA00023211"/>
    </source>
</evidence>
<dbReference type="AlphaFoldDB" id="A0A5D4H610"/>
<dbReference type="PROSITE" id="PS50160">
    <property type="entry name" value="DNA_LIGASE_A3"/>
    <property type="match status" value="1"/>
</dbReference>
<keyword evidence="7" id="KW-0479">Metal-binding</keyword>
<dbReference type="RefSeq" id="WP_148918758.1">
    <property type="nucleotide sequence ID" value="NZ_VTAV01000004.1"/>
</dbReference>
<keyword evidence="9" id="KW-0227">DNA damage</keyword>
<evidence type="ECO:0000256" key="10">
    <source>
        <dbReference type="ARBA" id="ARBA00022801"/>
    </source>
</evidence>
<dbReference type="InterPro" id="IPR012340">
    <property type="entry name" value="NA-bd_OB-fold"/>
</dbReference>
<evidence type="ECO:0000313" key="23">
    <source>
        <dbReference type="EMBL" id="TYR36501.1"/>
    </source>
</evidence>
<dbReference type="GO" id="GO:0006281">
    <property type="term" value="P:DNA repair"/>
    <property type="evidence" value="ECO:0007669"/>
    <property type="project" value="UniProtKB-KW"/>
</dbReference>
<keyword evidence="15" id="KW-0233">DNA recombination</keyword>
<dbReference type="InterPro" id="IPR012309">
    <property type="entry name" value="DNA_ligase_ATP-dep_C"/>
</dbReference>
<dbReference type="Pfam" id="PF21686">
    <property type="entry name" value="LigD_Prim-Pol"/>
    <property type="match status" value="1"/>
</dbReference>
<dbReference type="Proteomes" id="UP000322362">
    <property type="component" value="Unassembled WGS sequence"/>
</dbReference>
<dbReference type="GO" id="GO:0003910">
    <property type="term" value="F:DNA ligase (ATP) activity"/>
    <property type="evidence" value="ECO:0007669"/>
    <property type="project" value="UniProtKB-EC"/>
</dbReference>
<dbReference type="InterPro" id="IPR014145">
    <property type="entry name" value="LigD_pol_dom"/>
</dbReference>
<name>A0A5D4H610_9SPHI</name>
<evidence type="ECO:0000256" key="1">
    <source>
        <dbReference type="ARBA" id="ARBA00001936"/>
    </source>
</evidence>
<dbReference type="GO" id="GO:0003677">
    <property type="term" value="F:DNA binding"/>
    <property type="evidence" value="ECO:0007669"/>
    <property type="project" value="UniProtKB-KW"/>
</dbReference>
<dbReference type="InterPro" id="IPR014143">
    <property type="entry name" value="NHEJ_ligase_prk"/>
</dbReference>
<comment type="cofactor">
    <cofactor evidence="1">
        <name>Mn(2+)</name>
        <dbReference type="ChEBI" id="CHEBI:29035"/>
    </cofactor>
</comment>
<evidence type="ECO:0000256" key="9">
    <source>
        <dbReference type="ARBA" id="ARBA00022763"/>
    </source>
</evidence>
<dbReference type="NCBIfam" id="TIGR02778">
    <property type="entry name" value="ligD_pol"/>
    <property type="match status" value="1"/>
</dbReference>
<dbReference type="Gene3D" id="3.30.1490.70">
    <property type="match status" value="1"/>
</dbReference>
<evidence type="ECO:0000256" key="3">
    <source>
        <dbReference type="ARBA" id="ARBA00022598"/>
    </source>
</evidence>
<evidence type="ECO:0000259" key="22">
    <source>
        <dbReference type="PROSITE" id="PS50160"/>
    </source>
</evidence>
<dbReference type="InterPro" id="IPR012310">
    <property type="entry name" value="DNA_ligase_ATP-dep_cent"/>
</dbReference>
<keyword evidence="10" id="KW-0378">Hydrolase</keyword>
<dbReference type="Pfam" id="PF04679">
    <property type="entry name" value="DNA_ligase_A_C"/>
    <property type="match status" value="1"/>
</dbReference>
<evidence type="ECO:0000256" key="16">
    <source>
        <dbReference type="ARBA" id="ARBA00023204"/>
    </source>
</evidence>
<dbReference type="GO" id="GO:0046872">
    <property type="term" value="F:metal ion binding"/>
    <property type="evidence" value="ECO:0007669"/>
    <property type="project" value="UniProtKB-KW"/>
</dbReference>
<evidence type="ECO:0000256" key="6">
    <source>
        <dbReference type="ARBA" id="ARBA00022722"/>
    </source>
</evidence>
<comment type="caution">
    <text evidence="23">The sequence shown here is derived from an EMBL/GenBank/DDBJ whole genome shotgun (WGS) entry which is preliminary data.</text>
</comment>
<sequence>MAKLADYNKKRNFKQTHEPKGGSNDNKSKPKKLRFVVQRHHASRLHYDVRLELDGVLKSWAVPKGPSLYPKDKRLAMQVEDHPIDYASFEGIIPKGNYGAGVVTIFDSGYYEFTEARNAKEFLQALKKGSLKFKLHGHILRGEFALVRMKGQEDNAWLLIKHKDRYAWDEPYDSENSIQQEVKQAGIDFKKDKTVELPKPMLAKLADHLPEGTEWRYEKKYDGFRILATRGKGGVQLYSRNGKDMNALFPSVVEELSSLDKYVWLDGELVIEDKQGNAHFQLIASGEPIPSNLTLRYYVFDILRLEDEYVTDYALKEREELLALLFRRIKKTKIVRLTQILQGTVQHVKAKAEKEHWEGVIAKETNSTYLQGKRSSSWTKFKLRNSQEAVICGYTSPQGSRSFFGALVLGYYRDGELVYIGNCGTGFNTKSLKNIYATMQKQVSGHKPFDEQVTVAKEKEVTWLRPLLVCDVYYSEWTTDGRLRHPVFKGLREDKDAEEIEKEDPMKNEKNEDLITIGRKKVQLTNLNKVYWPKEHYIKGQMIAYYEQIADYILPFIKNKPISMHRFPNGITAEGFFQKDVDTDNIPDWVKTAPIHSESTGKETDYIVCNDKATLLYIANLGSIEVNPWLSTYQKPEHPDFAVLDLDPNGTDFQELIQVAKTTHEIFEELKVPAFLKTSGSTGLHIYIYLNKKYTYDVARDFIELVAQMVQEKHSNTTSLVRDPKKRKGMIYLDFLQNRRGQTIAAPYSLRPKEGATASAPLRWDELTSKLRIADYNIKTMLKRVKEIGNPWATLWDSPVNIKQVLAKL</sequence>
<evidence type="ECO:0000256" key="13">
    <source>
        <dbReference type="ARBA" id="ARBA00022932"/>
    </source>
</evidence>
<gene>
    <name evidence="23" type="primary">ligD</name>
    <name evidence="23" type="ORF">FXV77_08300</name>
</gene>
<dbReference type="CDD" id="cd07906">
    <property type="entry name" value="Adenylation_DNA_ligase_LigD_LigC"/>
    <property type="match status" value="1"/>
</dbReference>
<comment type="catalytic activity">
    <reaction evidence="20">
        <text>ATP + (deoxyribonucleotide)n-3'-hydroxyl + 5'-phospho-(deoxyribonucleotide)m = (deoxyribonucleotide)n+m + AMP + diphosphate.</text>
        <dbReference type="EC" id="6.5.1.1"/>
    </reaction>
</comment>
<dbReference type="Gene3D" id="3.30.470.30">
    <property type="entry name" value="DNA ligase/mRNA capping enzyme"/>
    <property type="match status" value="1"/>
</dbReference>
<evidence type="ECO:0000256" key="19">
    <source>
        <dbReference type="ARBA" id="ARBA00029943"/>
    </source>
</evidence>
<evidence type="ECO:0000256" key="21">
    <source>
        <dbReference type="SAM" id="MobiDB-lite"/>
    </source>
</evidence>
<dbReference type="NCBIfam" id="TIGR02779">
    <property type="entry name" value="NHEJ_ligase_lig"/>
    <property type="match status" value="1"/>
</dbReference>
<reference evidence="23 24" key="1">
    <citation type="submission" date="2019-08" db="EMBL/GenBank/DDBJ databases">
        <title>Phlebobacter frassis gen. nov. sp. nov., a new member of family Sphingobacteriaceae isolated from sand fly rearing media.</title>
        <authorList>
            <person name="Kakumanu M.L."/>
            <person name="Marayati B.F."/>
            <person name="Wada-Katsumata A."/>
            <person name="Wasserberg G."/>
            <person name="Schal C."/>
            <person name="Apperson C.S."/>
            <person name="Ponnusamy L."/>
        </authorList>
    </citation>
    <scope>NUCLEOTIDE SEQUENCE [LARGE SCALE GENOMIC DNA]</scope>
    <source>
        <strain evidence="23 24">SSI9</strain>
    </source>
</reference>
<feature type="domain" description="ATP-dependent DNA ligase family profile" evidence="22">
    <location>
        <begin position="297"/>
        <end position="416"/>
    </location>
</feature>
<keyword evidence="11" id="KW-0269">Exonuclease</keyword>
<keyword evidence="12" id="KW-0067">ATP-binding</keyword>
<evidence type="ECO:0000256" key="8">
    <source>
        <dbReference type="ARBA" id="ARBA00022741"/>
    </source>
</evidence>
<dbReference type="Gene3D" id="2.40.50.140">
    <property type="entry name" value="Nucleic acid-binding proteins"/>
    <property type="match status" value="1"/>
</dbReference>
<evidence type="ECO:0000256" key="2">
    <source>
        <dbReference type="ARBA" id="ARBA00012727"/>
    </source>
</evidence>
<dbReference type="InterPro" id="IPR014146">
    <property type="entry name" value="LigD_ligase_dom"/>
</dbReference>
<evidence type="ECO:0000256" key="4">
    <source>
        <dbReference type="ARBA" id="ARBA00022679"/>
    </source>
</evidence>
<dbReference type="EC" id="6.5.1.1" evidence="2"/>
<dbReference type="SUPFAM" id="SSF50249">
    <property type="entry name" value="Nucleic acid-binding proteins"/>
    <property type="match status" value="1"/>
</dbReference>
<dbReference type="GO" id="GO:0003887">
    <property type="term" value="F:DNA-directed DNA polymerase activity"/>
    <property type="evidence" value="ECO:0007669"/>
    <property type="project" value="UniProtKB-KW"/>
</dbReference>
<dbReference type="Pfam" id="PF01068">
    <property type="entry name" value="DNA_ligase_A_M"/>
    <property type="match status" value="1"/>
</dbReference>
<evidence type="ECO:0000313" key="24">
    <source>
        <dbReference type="Proteomes" id="UP000322362"/>
    </source>
</evidence>
<dbReference type="EMBL" id="VTAV01000004">
    <property type="protein sequence ID" value="TYR36501.1"/>
    <property type="molecule type" value="Genomic_DNA"/>
</dbReference>
<accession>A0A5D4H610</accession>
<keyword evidence="14" id="KW-0238">DNA-binding</keyword>
<organism evidence="23 24">
    <name type="scientific">Sphingobacterium phlebotomi</name>
    <dbReference type="NCBI Taxonomy" id="2605433"/>
    <lineage>
        <taxon>Bacteria</taxon>
        <taxon>Pseudomonadati</taxon>
        <taxon>Bacteroidota</taxon>
        <taxon>Sphingobacteriia</taxon>
        <taxon>Sphingobacteriales</taxon>
        <taxon>Sphingobacteriaceae</taxon>
        <taxon>Sphingobacterium</taxon>
    </lineage>
</organism>
<keyword evidence="4" id="KW-0808">Transferase</keyword>
<dbReference type="Gene3D" id="3.90.920.10">
    <property type="entry name" value="DNA primase, PRIM domain"/>
    <property type="match status" value="1"/>
</dbReference>
<dbReference type="GO" id="GO:0004527">
    <property type="term" value="F:exonuclease activity"/>
    <property type="evidence" value="ECO:0007669"/>
    <property type="project" value="UniProtKB-KW"/>
</dbReference>
<evidence type="ECO:0000256" key="7">
    <source>
        <dbReference type="ARBA" id="ARBA00022723"/>
    </source>
</evidence>
<dbReference type="CDD" id="cd07971">
    <property type="entry name" value="OBF_DNA_ligase_LigD"/>
    <property type="match status" value="1"/>
</dbReference>